<protein>
    <submittedName>
        <fullName evidence="3">Uncharacterized protein</fullName>
    </submittedName>
</protein>
<gene>
    <name evidence="3" type="ORF">G4D64_15105</name>
    <name evidence="2" type="ORF">H1Z61_15155</name>
</gene>
<feature type="transmembrane region" description="Helical" evidence="1">
    <location>
        <begin position="88"/>
        <end position="115"/>
    </location>
</feature>
<keyword evidence="4" id="KW-1185">Reference proteome</keyword>
<comment type="caution">
    <text evidence="3">The sequence shown here is derived from an EMBL/GenBank/DDBJ whole genome shotgun (WGS) entry which is preliminary data.</text>
</comment>
<evidence type="ECO:0000313" key="3">
    <source>
        <dbReference type="EMBL" id="NEY82797.1"/>
    </source>
</evidence>
<keyword evidence="1" id="KW-1133">Transmembrane helix</keyword>
<feature type="transmembrane region" description="Helical" evidence="1">
    <location>
        <begin position="17"/>
        <end position="36"/>
    </location>
</feature>
<proteinExistence type="predicted"/>
<evidence type="ECO:0000313" key="5">
    <source>
        <dbReference type="Proteomes" id="UP000570010"/>
    </source>
</evidence>
<dbReference type="AlphaFoldDB" id="A0A6B3W2U3"/>
<evidence type="ECO:0000256" key="1">
    <source>
        <dbReference type="SAM" id="Phobius"/>
    </source>
</evidence>
<dbReference type="EMBL" id="JAAIWN010000047">
    <property type="protein sequence ID" value="NEY82797.1"/>
    <property type="molecule type" value="Genomic_DNA"/>
</dbReference>
<dbReference type="Proteomes" id="UP000570010">
    <property type="component" value="Unassembled WGS sequence"/>
</dbReference>
<evidence type="ECO:0000313" key="2">
    <source>
        <dbReference type="EMBL" id="MBA4538433.1"/>
    </source>
</evidence>
<name>A0A6B3W2U3_9BACI</name>
<evidence type="ECO:0000313" key="4">
    <source>
        <dbReference type="Proteomes" id="UP000472971"/>
    </source>
</evidence>
<feature type="transmembrane region" description="Helical" evidence="1">
    <location>
        <begin position="165"/>
        <end position="185"/>
    </location>
</feature>
<keyword evidence="1" id="KW-0472">Membrane</keyword>
<dbReference type="EMBL" id="JACEIO010000045">
    <property type="protein sequence ID" value="MBA4538433.1"/>
    <property type="molecule type" value="Genomic_DNA"/>
</dbReference>
<reference evidence="2 5" key="2">
    <citation type="submission" date="2020-07" db="EMBL/GenBank/DDBJ databases">
        <authorList>
            <person name="Feng H."/>
        </authorList>
    </citation>
    <scope>NUCLEOTIDE SEQUENCE [LARGE SCALE GENOMIC DNA]</scope>
    <source>
        <strain evidence="5">s-12</strain>
        <strain evidence="2">S-12</strain>
    </source>
</reference>
<feature type="transmembrane region" description="Helical" evidence="1">
    <location>
        <begin position="48"/>
        <end position="67"/>
    </location>
</feature>
<feature type="transmembrane region" description="Helical" evidence="1">
    <location>
        <begin position="127"/>
        <end position="153"/>
    </location>
</feature>
<dbReference type="RefSeq" id="WP_163243197.1">
    <property type="nucleotide sequence ID" value="NZ_JAAIWN010000047.1"/>
</dbReference>
<accession>A0A6B3W2U3</accession>
<organism evidence="3 4">
    <name type="scientific">Bacillus aquiflavi</name>
    <dbReference type="NCBI Taxonomy" id="2672567"/>
    <lineage>
        <taxon>Bacteria</taxon>
        <taxon>Bacillati</taxon>
        <taxon>Bacillota</taxon>
        <taxon>Bacilli</taxon>
        <taxon>Bacillales</taxon>
        <taxon>Bacillaceae</taxon>
        <taxon>Bacillus</taxon>
    </lineage>
</organism>
<feature type="transmembrane region" description="Helical" evidence="1">
    <location>
        <begin position="230"/>
        <end position="251"/>
    </location>
</feature>
<keyword evidence="1" id="KW-0812">Transmembrane</keyword>
<reference evidence="3 4" key="1">
    <citation type="submission" date="2020-02" db="EMBL/GenBank/DDBJ databases">
        <title>Bacillus aquiflavi sp. nov., isolated from yellow water of strong flavor Chinese baijiu in Yibin region of China.</title>
        <authorList>
            <person name="Xie J."/>
        </authorList>
    </citation>
    <scope>NUCLEOTIDE SEQUENCE [LARGE SCALE GENOMIC DNA]</scope>
    <source>
        <strain evidence="3 4">3H-10</strain>
    </source>
</reference>
<sequence length="257" mass="30194">MAAFKGLIIKEFKITQYFFITYMILLVAAIVGGYSFTNYIDEPKLFSIGMLLMILAHFFYLPLYLLTSLNIEGRTQLWLHNPNSVLKLICAKLIPGLIFQLISLSLSILIAIILIKQFNFFIEDFLIINILMFVSIFLGSIYVSIWVLFYWTLNYALSRILHIKSFRWLFIIFIWATITTLATYIRSHSLYKKIISLGEIKLNIIPFEMKSNTDYGFYEIFIHVPQEFSFIPFLLYIMTALLIFFVSAWMLERKVEV</sequence>
<dbReference type="Proteomes" id="UP000472971">
    <property type="component" value="Unassembled WGS sequence"/>
</dbReference>